<feature type="transmembrane region" description="Helical" evidence="12">
    <location>
        <begin position="69"/>
        <end position="91"/>
    </location>
</feature>
<keyword evidence="6" id="KW-1278">Translocase</keyword>
<dbReference type="GeneID" id="7846339"/>
<keyword evidence="15" id="KW-1185">Reference proteome</keyword>
<dbReference type="Gene3D" id="2.70.150.10">
    <property type="entry name" value="Calcium-transporting ATPase, cytoplasmic transduction domain A"/>
    <property type="match status" value="1"/>
</dbReference>
<reference evidence="15" key="1">
    <citation type="journal article" date="2006" name="PLoS Biol.">
        <title>Macronuclear genome sequence of the ciliate Tetrahymena thermophila, a model eukaryote.</title>
        <authorList>
            <person name="Eisen J.A."/>
            <person name="Coyne R.S."/>
            <person name="Wu M."/>
            <person name="Wu D."/>
            <person name="Thiagarajan M."/>
            <person name="Wortman J.R."/>
            <person name="Badger J.H."/>
            <person name="Ren Q."/>
            <person name="Amedeo P."/>
            <person name="Jones K.M."/>
            <person name="Tallon L.J."/>
            <person name="Delcher A.L."/>
            <person name="Salzberg S.L."/>
            <person name="Silva J.C."/>
            <person name="Haas B.J."/>
            <person name="Majoros W.H."/>
            <person name="Farzad M."/>
            <person name="Carlton J.M."/>
            <person name="Smith R.K. Jr."/>
            <person name="Garg J."/>
            <person name="Pearlman R.E."/>
            <person name="Karrer K.M."/>
            <person name="Sun L."/>
            <person name="Manning G."/>
            <person name="Elde N.C."/>
            <person name="Turkewitz A.P."/>
            <person name="Asai D.J."/>
            <person name="Wilkes D.E."/>
            <person name="Wang Y."/>
            <person name="Cai H."/>
            <person name="Collins K."/>
            <person name="Stewart B.A."/>
            <person name="Lee S.R."/>
            <person name="Wilamowska K."/>
            <person name="Weinberg Z."/>
            <person name="Ruzzo W.L."/>
            <person name="Wloga D."/>
            <person name="Gaertig J."/>
            <person name="Frankel J."/>
            <person name="Tsao C.-C."/>
            <person name="Gorovsky M.A."/>
            <person name="Keeling P.J."/>
            <person name="Waller R.F."/>
            <person name="Patron N.J."/>
            <person name="Cherry J.M."/>
            <person name="Stover N.A."/>
            <person name="Krieger C.J."/>
            <person name="del Toro C."/>
            <person name="Ryder H.F."/>
            <person name="Williamson S.C."/>
            <person name="Barbeau R.A."/>
            <person name="Hamilton E.P."/>
            <person name="Orias E."/>
        </authorList>
    </citation>
    <scope>NUCLEOTIDE SEQUENCE [LARGE SCALE GENOMIC DNA]</scope>
    <source>
        <strain evidence="15">SB210</strain>
    </source>
</reference>
<dbReference type="RefSeq" id="XP_001015953.2">
    <property type="nucleotide sequence ID" value="XM_001015953.2"/>
</dbReference>
<dbReference type="InterPro" id="IPR036412">
    <property type="entry name" value="HAD-like_sf"/>
</dbReference>
<feature type="transmembrane region" description="Helical" evidence="12">
    <location>
        <begin position="1365"/>
        <end position="1382"/>
    </location>
</feature>
<feature type="transmembrane region" description="Helical" evidence="12">
    <location>
        <begin position="370"/>
        <end position="389"/>
    </location>
</feature>
<dbReference type="InterPro" id="IPR050510">
    <property type="entry name" value="Cation_transp_ATPase_P-type"/>
</dbReference>
<dbReference type="PANTHER" id="PTHR43294">
    <property type="entry name" value="SODIUM/POTASSIUM-TRANSPORTING ATPASE SUBUNIT ALPHA"/>
    <property type="match status" value="1"/>
</dbReference>
<evidence type="ECO:0000256" key="7">
    <source>
        <dbReference type="ARBA" id="ARBA00022989"/>
    </source>
</evidence>
<dbReference type="SMART" id="SM00831">
    <property type="entry name" value="Cation_ATPase_N"/>
    <property type="match status" value="1"/>
</dbReference>
<dbReference type="SUPFAM" id="SSF81653">
    <property type="entry name" value="Calcium ATPase, transduction domain A"/>
    <property type="match status" value="1"/>
</dbReference>
<dbReference type="FunFam" id="3.40.50.1000:FF:000083">
    <property type="entry name" value="Sodium/potassium-transporting ATPase subunit alpha"/>
    <property type="match status" value="1"/>
</dbReference>
<dbReference type="FunFam" id="3.40.1110.10:FF:000061">
    <property type="entry name" value="Potassium-transporting ATPase alpha chain 1"/>
    <property type="match status" value="1"/>
</dbReference>
<feature type="domain" description="Cation-transporting P-type ATPase N-terminal" evidence="13">
    <location>
        <begin position="312"/>
        <end position="386"/>
    </location>
</feature>
<dbReference type="Pfam" id="PF00689">
    <property type="entry name" value="Cation_ATPase_C"/>
    <property type="match status" value="1"/>
</dbReference>
<dbReference type="SUPFAM" id="SSF81660">
    <property type="entry name" value="Metal cation-transporting ATPase, ATP-binding domain N"/>
    <property type="match status" value="1"/>
</dbReference>
<keyword evidence="8" id="KW-0813">Transport</keyword>
<dbReference type="FunFam" id="2.70.150.10:FF:000003">
    <property type="entry name" value="Sodium/potassium-transporting ATPase subunit alpha"/>
    <property type="match status" value="1"/>
</dbReference>
<feature type="transmembrane region" description="Helical" evidence="12">
    <location>
        <begin position="45"/>
        <end position="63"/>
    </location>
</feature>
<dbReference type="SUPFAM" id="SSF81665">
    <property type="entry name" value="Calcium ATPase, transmembrane domain M"/>
    <property type="match status" value="1"/>
</dbReference>
<dbReference type="SFLD" id="SFLDS00003">
    <property type="entry name" value="Haloacid_Dehalogenase"/>
    <property type="match status" value="1"/>
</dbReference>
<dbReference type="GO" id="GO:0030007">
    <property type="term" value="P:intracellular potassium ion homeostasis"/>
    <property type="evidence" value="ECO:0007669"/>
    <property type="project" value="TreeGrafter"/>
</dbReference>
<dbReference type="Gene3D" id="1.20.1110.10">
    <property type="entry name" value="Calcium-transporting ATPase, transmembrane domain"/>
    <property type="match status" value="2"/>
</dbReference>
<evidence type="ECO:0000259" key="13">
    <source>
        <dbReference type="SMART" id="SM00831"/>
    </source>
</evidence>
<dbReference type="KEGG" id="tet:TTHERM_00268190"/>
<dbReference type="GO" id="GO:0006883">
    <property type="term" value="P:intracellular sodium ion homeostasis"/>
    <property type="evidence" value="ECO:0007669"/>
    <property type="project" value="TreeGrafter"/>
</dbReference>
<dbReference type="InterPro" id="IPR008250">
    <property type="entry name" value="ATPase_P-typ_transduc_dom_A_sf"/>
</dbReference>
<dbReference type="InterPro" id="IPR001757">
    <property type="entry name" value="P_typ_ATPase"/>
</dbReference>
<dbReference type="InterPro" id="IPR023299">
    <property type="entry name" value="ATPase_P-typ_cyto_dom_N"/>
</dbReference>
<evidence type="ECO:0000256" key="9">
    <source>
        <dbReference type="ARBA" id="ARBA00023136"/>
    </source>
</evidence>
<dbReference type="Pfam" id="PF13246">
    <property type="entry name" value="Cation_ATPase"/>
    <property type="match status" value="1"/>
</dbReference>
<proteinExistence type="inferred from homology"/>
<dbReference type="GO" id="GO:0016887">
    <property type="term" value="F:ATP hydrolysis activity"/>
    <property type="evidence" value="ECO:0007669"/>
    <property type="project" value="InterPro"/>
</dbReference>
<name>I7M7R6_TETTS</name>
<evidence type="ECO:0000256" key="4">
    <source>
        <dbReference type="ARBA" id="ARBA00022741"/>
    </source>
</evidence>
<keyword evidence="9 12" id="KW-0472">Membrane</keyword>
<feature type="transmembrane region" description="Helical" evidence="12">
    <location>
        <begin position="395"/>
        <end position="414"/>
    </location>
</feature>
<dbReference type="InterPro" id="IPR023214">
    <property type="entry name" value="HAD_sf"/>
</dbReference>
<evidence type="ECO:0000256" key="12">
    <source>
        <dbReference type="SAM" id="Phobius"/>
    </source>
</evidence>
<feature type="transmembrane region" description="Helical" evidence="12">
    <location>
        <begin position="1338"/>
        <end position="1359"/>
    </location>
</feature>
<evidence type="ECO:0000256" key="10">
    <source>
        <dbReference type="ARBA" id="ARBA00038148"/>
    </source>
</evidence>
<feature type="transmembrane region" description="Helical" evidence="12">
    <location>
        <begin position="1298"/>
        <end position="1317"/>
    </location>
</feature>
<evidence type="ECO:0000256" key="1">
    <source>
        <dbReference type="ARBA" id="ARBA00004651"/>
    </source>
</evidence>
<sequence length="1402" mass="159996">MYQSIFKYLFLDEILYLWHLNSFKLLQIIKQQQTEYIRGLNQSFLALRLFWILSFGLSLIRFFKYQMGVFDVIINITRLISTFILFIYGVFKPYDQPYIEIDCQKESFIHKFFKGLEKNEFIAYVMKYKIINHQTWKDVNQPFIDDAIELKQLNQGFVQMVKVSDENEQTAEDFEHNEYIQLQTHILQQNHFRFMQEGQNYANKRQGGDMNASRGDSQRQSQIIRVFEELRQSITNVNQVRDQRRSSTAQKHFMNDSNDPDGHNNHKRHHPDIELEMVTDNLHTEQPAVQPRNVEAPKNDKERRQMEIMKRDEHKVDLDSLVKRYGTDLKLGHTQQRAEQLNVELGDNKLTEKGKTSPIIVFLKELSNPFAIMLWVASIFCFITFYYSPEDPSNLYLAIVLIIVIFITAIITFMQNRKSEALMDSFKNFLPQKCIVVREGTERSIHAEKLVLGDIVKIKAGEKIPADIRMIQVNEMKVDNSALTGESEPQLRTTICSHPESLLETSNVAFFGTLCKEGQGIGIVIQIGDKTTLGEIADMASTEKKTKTPLRIEMDRLVIVMVGIALFLGVLFFLLSYLYIGYDILTCVIFGIGILVANVPEGLLGCITVSLAITAQALHKKNVLVKNLESVETLGSTSCICSDKTGTLTQNVMTVEHMWLSGNQIKARNKSLVQNKSELEYDENETAFKELHLSAILSSEAKFDVSQLKDQTEAVNYMKCPVNGDATETGLVRFFQYIEDIDKTRQKFKIPENREKVMARMPFNSTEKYALTIVELPTKDSDYCVYIKGAPEKIWKFCTKVQNGSQESKKSPDWEKKFASVNKTFGKNGERVLGFAKCHLPRDQYPLNKFDFIVSNPKNFNFTLEGYTFTGLISLIDPPKTRVPFAILECRSAGIKVIMVTGDQPPTAASIAKQVNIIPAYVETTDDIMDRLNCTWEEAVEQCEAIVIHGDKIVQSIEQEEANGIEKFTSLRKWVKKPYCVFARTTPAQKLQIVQACQKEGFTCAVTGDGVNDSPAIKQGDIGISMNLTGSDVTKDAADMILLDDDFASIVSGVEEGRKIFDNLKKTFVYLLCSNVPEILPFLAFIIFGIPLPLTNIYMLCICVGTDIFPAIALAFEEAEIDIMTRRPRSKADHMVSTKLMVHSYGLMGIHSMACGFLAYFISLNYYGFEVLELFGMSLYDAYYPPIQEFGTISEAHPYYAKYGHFGRSFNSNVMLGNAKCQDDITQMKAIKDQSWTIDWFQVDQGKYDLRKAFVKCGSDGNWYSLVGSWSDCNIHSDHNYSDFVGNTACYTTDALKYAQSSFFVCIVIFQWSNIFACKSRKSSFATSAVNYKIFQGIIFETCLAILLVLCPGVNTVFGGRPLDFFQFGCSGIPFSIMILCWEEIRKYLLRQNRWFLKYSYW</sequence>
<dbReference type="PRINTS" id="PR00121">
    <property type="entry name" value="NAKATPASE"/>
</dbReference>
<dbReference type="NCBIfam" id="TIGR01494">
    <property type="entry name" value="ATPase_P-type"/>
    <property type="match status" value="2"/>
</dbReference>
<comment type="similarity">
    <text evidence="10">Belongs to the cation transport ATPase (P-type) (TC 3.A.3) family.</text>
</comment>
<comment type="subcellular location">
    <subcellularLocation>
        <location evidence="1">Cell membrane</location>
        <topology evidence="1">Multi-pass membrane protein</topology>
    </subcellularLocation>
</comment>
<feature type="transmembrane region" description="Helical" evidence="12">
    <location>
        <begin position="588"/>
        <end position="613"/>
    </location>
</feature>
<evidence type="ECO:0000256" key="11">
    <source>
        <dbReference type="SAM" id="MobiDB-lite"/>
    </source>
</evidence>
<dbReference type="GO" id="GO:0005391">
    <property type="term" value="F:P-type sodium:potassium-exchanging transporter activity"/>
    <property type="evidence" value="ECO:0007669"/>
    <property type="project" value="TreeGrafter"/>
</dbReference>
<dbReference type="Proteomes" id="UP000009168">
    <property type="component" value="Unassembled WGS sequence"/>
</dbReference>
<dbReference type="PANTHER" id="PTHR43294:SF21">
    <property type="entry name" value="CATION TRANSPORTING ATPASE"/>
    <property type="match status" value="1"/>
</dbReference>
<dbReference type="GO" id="GO:0005886">
    <property type="term" value="C:plasma membrane"/>
    <property type="evidence" value="ECO:0007669"/>
    <property type="project" value="UniProtKB-SubCell"/>
</dbReference>
<feature type="compositionally biased region" description="Polar residues" evidence="11">
    <location>
        <begin position="238"/>
        <end position="250"/>
    </location>
</feature>
<feature type="region of interest" description="Disordered" evidence="11">
    <location>
        <begin position="238"/>
        <end position="269"/>
    </location>
</feature>
<evidence type="ECO:0000313" key="14">
    <source>
        <dbReference type="EMBL" id="EAR95708.2"/>
    </source>
</evidence>
<keyword evidence="3 12" id="KW-0812">Transmembrane</keyword>
<keyword evidence="7 12" id="KW-1133">Transmembrane helix</keyword>
<feature type="transmembrane region" description="Helical" evidence="12">
    <location>
        <begin position="557"/>
        <end position="582"/>
    </location>
</feature>
<evidence type="ECO:0000256" key="5">
    <source>
        <dbReference type="ARBA" id="ARBA00022840"/>
    </source>
</evidence>
<dbReference type="InterPro" id="IPR004014">
    <property type="entry name" value="ATPase_P-typ_cation-transptr_N"/>
</dbReference>
<dbReference type="eggNOG" id="KOG0203">
    <property type="taxonomic scope" value="Eukaryota"/>
</dbReference>
<dbReference type="GO" id="GO:0036376">
    <property type="term" value="P:sodium ion export across plasma membrane"/>
    <property type="evidence" value="ECO:0007669"/>
    <property type="project" value="TreeGrafter"/>
</dbReference>
<keyword evidence="4" id="KW-0547">Nucleotide-binding</keyword>
<dbReference type="GO" id="GO:0005524">
    <property type="term" value="F:ATP binding"/>
    <property type="evidence" value="ECO:0007669"/>
    <property type="project" value="UniProtKB-KW"/>
</dbReference>
<dbReference type="Gene3D" id="3.40.50.1000">
    <property type="entry name" value="HAD superfamily/HAD-like"/>
    <property type="match status" value="1"/>
</dbReference>
<dbReference type="InterPro" id="IPR044492">
    <property type="entry name" value="P_typ_ATPase_HD_dom"/>
</dbReference>
<keyword evidence="2" id="KW-1003">Cell membrane</keyword>
<dbReference type="InterPro" id="IPR059000">
    <property type="entry name" value="ATPase_P-type_domA"/>
</dbReference>
<dbReference type="GO" id="GO:1902600">
    <property type="term" value="P:proton transmembrane transport"/>
    <property type="evidence" value="ECO:0007669"/>
    <property type="project" value="TreeGrafter"/>
</dbReference>
<feature type="transmembrane region" description="Helical" evidence="12">
    <location>
        <begin position="1140"/>
        <end position="1162"/>
    </location>
</feature>
<evidence type="ECO:0000256" key="2">
    <source>
        <dbReference type="ARBA" id="ARBA00022475"/>
    </source>
</evidence>
<dbReference type="FunFam" id="1.20.1110.10:FF:000095">
    <property type="entry name" value="Sodium/potassium-transporting ATPase subunit alpha-1"/>
    <property type="match status" value="1"/>
</dbReference>
<dbReference type="SFLD" id="SFLDF00027">
    <property type="entry name" value="p-type_atpase"/>
    <property type="match status" value="1"/>
</dbReference>
<keyword evidence="5" id="KW-0067">ATP-binding</keyword>
<dbReference type="PROSITE" id="PS00154">
    <property type="entry name" value="ATPASE_E1_E2"/>
    <property type="match status" value="1"/>
</dbReference>
<evidence type="ECO:0000256" key="8">
    <source>
        <dbReference type="ARBA" id="ARBA00023065"/>
    </source>
</evidence>
<dbReference type="PRINTS" id="PR00119">
    <property type="entry name" value="CATATPASE"/>
</dbReference>
<keyword evidence="8" id="KW-0406">Ion transport</keyword>
<feature type="transmembrane region" description="Helical" evidence="12">
    <location>
        <begin position="1097"/>
        <end position="1119"/>
    </location>
</feature>
<dbReference type="InParanoid" id="I7M7R6"/>
<evidence type="ECO:0000256" key="3">
    <source>
        <dbReference type="ARBA" id="ARBA00022692"/>
    </source>
</evidence>
<dbReference type="EMBL" id="GG662703">
    <property type="protein sequence ID" value="EAR95708.2"/>
    <property type="molecule type" value="Genomic_DNA"/>
</dbReference>
<gene>
    <name evidence="14" type="ORF">TTHERM_00268190</name>
</gene>
<evidence type="ECO:0000313" key="15">
    <source>
        <dbReference type="Proteomes" id="UP000009168"/>
    </source>
</evidence>
<dbReference type="Gene3D" id="3.40.1110.10">
    <property type="entry name" value="Calcium-transporting ATPase, cytoplasmic domain N"/>
    <property type="match status" value="1"/>
</dbReference>
<feature type="transmembrane region" description="Helical" evidence="12">
    <location>
        <begin position="1068"/>
        <end position="1091"/>
    </location>
</feature>
<dbReference type="Pfam" id="PF00122">
    <property type="entry name" value="E1-E2_ATPase"/>
    <property type="match status" value="1"/>
</dbReference>
<dbReference type="InterPro" id="IPR006068">
    <property type="entry name" value="ATPase_P-typ_cation-transptr_C"/>
</dbReference>
<dbReference type="STRING" id="312017.I7M7R6"/>
<dbReference type="SFLD" id="SFLDG00002">
    <property type="entry name" value="C1.7:_P-type_atpase_like"/>
    <property type="match status" value="1"/>
</dbReference>
<dbReference type="GO" id="GO:1990573">
    <property type="term" value="P:potassium ion import across plasma membrane"/>
    <property type="evidence" value="ECO:0007669"/>
    <property type="project" value="TreeGrafter"/>
</dbReference>
<evidence type="ECO:0000256" key="6">
    <source>
        <dbReference type="ARBA" id="ARBA00022967"/>
    </source>
</evidence>
<dbReference type="SUPFAM" id="SSF56784">
    <property type="entry name" value="HAD-like"/>
    <property type="match status" value="1"/>
</dbReference>
<accession>I7M7R6</accession>
<dbReference type="OrthoDB" id="116380at2759"/>
<dbReference type="InterPro" id="IPR023298">
    <property type="entry name" value="ATPase_P-typ_TM_dom_sf"/>
</dbReference>
<dbReference type="InterPro" id="IPR018303">
    <property type="entry name" value="ATPase_P-typ_P_site"/>
</dbReference>
<protein>
    <submittedName>
        <fullName evidence="14">Na,H/K antiporter P-type ATPase alpha subunit family protein</fullName>
    </submittedName>
</protein>
<organism evidence="14 15">
    <name type="scientific">Tetrahymena thermophila (strain SB210)</name>
    <dbReference type="NCBI Taxonomy" id="312017"/>
    <lineage>
        <taxon>Eukaryota</taxon>
        <taxon>Sar</taxon>
        <taxon>Alveolata</taxon>
        <taxon>Ciliophora</taxon>
        <taxon>Intramacronucleata</taxon>
        <taxon>Oligohymenophorea</taxon>
        <taxon>Hymenostomatida</taxon>
        <taxon>Tetrahymenina</taxon>
        <taxon>Tetrahymenidae</taxon>
        <taxon>Tetrahymena</taxon>
    </lineage>
</organism>
<dbReference type="Pfam" id="PF00690">
    <property type="entry name" value="Cation_ATPase_N"/>
    <property type="match status" value="1"/>
</dbReference>